<dbReference type="Proteomes" id="UP001634394">
    <property type="component" value="Unassembled WGS sequence"/>
</dbReference>
<feature type="compositionally biased region" description="Polar residues" evidence="2">
    <location>
        <begin position="1340"/>
        <end position="1350"/>
    </location>
</feature>
<feature type="compositionally biased region" description="Basic and acidic residues" evidence="2">
    <location>
        <begin position="932"/>
        <end position="945"/>
    </location>
</feature>
<keyword evidence="4" id="KW-1185">Reference proteome</keyword>
<feature type="region of interest" description="Disordered" evidence="2">
    <location>
        <begin position="1387"/>
        <end position="1408"/>
    </location>
</feature>
<organism evidence="3 4">
    <name type="scientific">Sinanodonta woodiana</name>
    <name type="common">Chinese pond mussel</name>
    <name type="synonym">Anodonta woodiana</name>
    <dbReference type="NCBI Taxonomy" id="1069815"/>
    <lineage>
        <taxon>Eukaryota</taxon>
        <taxon>Metazoa</taxon>
        <taxon>Spiralia</taxon>
        <taxon>Lophotrochozoa</taxon>
        <taxon>Mollusca</taxon>
        <taxon>Bivalvia</taxon>
        <taxon>Autobranchia</taxon>
        <taxon>Heteroconchia</taxon>
        <taxon>Palaeoheterodonta</taxon>
        <taxon>Unionida</taxon>
        <taxon>Unionoidea</taxon>
        <taxon>Unionidae</taxon>
        <taxon>Unioninae</taxon>
        <taxon>Sinanodonta</taxon>
    </lineage>
</organism>
<feature type="region of interest" description="Disordered" evidence="2">
    <location>
        <begin position="1320"/>
        <end position="1350"/>
    </location>
</feature>
<feature type="compositionally biased region" description="Polar residues" evidence="2">
    <location>
        <begin position="1399"/>
        <end position="1408"/>
    </location>
</feature>
<protein>
    <submittedName>
        <fullName evidence="3">Uncharacterized protein</fullName>
    </submittedName>
</protein>
<accession>A0ABD3VFV0</accession>
<evidence type="ECO:0000313" key="4">
    <source>
        <dbReference type="Proteomes" id="UP001634394"/>
    </source>
</evidence>
<dbReference type="EMBL" id="JBJQND010000012">
    <property type="protein sequence ID" value="KAL3860442.1"/>
    <property type="molecule type" value="Genomic_DNA"/>
</dbReference>
<evidence type="ECO:0000256" key="1">
    <source>
        <dbReference type="SAM" id="Coils"/>
    </source>
</evidence>
<feature type="compositionally biased region" description="Basic and acidic residues" evidence="2">
    <location>
        <begin position="1884"/>
        <end position="1900"/>
    </location>
</feature>
<comment type="caution">
    <text evidence="3">The sequence shown here is derived from an EMBL/GenBank/DDBJ whole genome shotgun (WGS) entry which is preliminary data.</text>
</comment>
<sequence length="1927" mass="216655">MIEDKKLEEILDLAVNTLMNQRPHSAPVTIEEKHFFEGENFFEPVVYNCLLDVSPLITCRRSEVKASHGTLACKPLMSDDLSSKSETQVHQGVDVYIPPLCLEQEDQEIGDVPNNYIPNSDSWSSDEIRVSSSTESLSRMQAPRLAWKYPELRLNLPKDEDDKIHIRHNIPSSSSSCSSLSISSSSSSSDCSSISYDKPLAYLSEGLDVNDTWLFDRIPFHPCLSTVMERQTTSTIVEEIESTDGQKSIDSFDMFSPDYVANIVKIVHETNNHFTHTNRSPSISSSCLTNEAEATEIKVEQTISKDEINQLEASKINITTSTLQNSEVGATIDKTDFESMIEHIDPAEEVDSSCLTNKAEATKLKVELTISKEKINQLEGSKIDVTPSTLQNSQAGTTISKTDFKSMVEYIDPAEEVNVLLEMTSGFEEDGKTMVDIAKNLEEITMISYSKNQVETENTINPVNLLVDTENLVMEPNEEITSVLSMPKEQMENDYSPVQIKEPIHSFQHNAVVTDKKKYGKILALGSEVRRSVSDVQVSKQGIVKDCVKKATSQIQISSLVAAKYQFEGVKIKERMPHRPDSNSQFEKTKSCEVISTFELDKKQVEIRKNRNQIYKLDIDKSQVDLEKSDVKIGFSASDTVHKNSDPINLAANLENKVSEAVCKESICTTSIFESHVGLLDTTISLSPQNKVIDQNQYTENEKLRSQGQVFTVTISSSLHWIFKTPNEMQLNKPYPLSRQNIAAINNDHGRTVNIKEDQAASIDNCQQVIEPEVSKEPASRLKSQLPVRKRTCATECKKQTRRPVATKGQVIQASIKKKIINSSTSEGRINSLANRKVVQKTKSCIPVAGNERRVKRVSYMEIADSPVPNHPMVEVVRDVEINIVTSPDELQESTHDLDGVLKNINDSNRKPTPEDLVTAVYIRSTKINLDESTCKSPKPKETRYKSPSGLKDLSAKPEIVADKKSDLSQNASPSTTIVSSMMTTAPELYQNHPHEIPQELPPESQREDISAQNRITCIKTPVLQSLKSDVPGAGMPSENLIAAEETCDTPKISVPIMPAENFSATIEETFFRLFIFIMRYQKTSLHCFRNVLKSYTPSIQSPHDEQDVKKKIEEHVSPVNYFNQAAESLNEQLESFVEDDDLGEDVESLHFLYNELMANKAFAEKRNENLHSSFKKECEMLKQIMKQKASMEDQLKGVKEQDACPENIEDFISLDEQLKSLKWLEEHQHNFISVFQREIENEAMLWTKLEENAKKKSAAKPKIEPRMTANALRLKFKNTLHKMEQVHEVNSSAVKSILARMTMLSVQDKQEILAMMATPQPPKESKSKQCKPSIKTQKRQQTLANKTQNADCKMNQANKRQNSVKVQVTGKVSSANRADHTVRMAKQLSPKEHETSRDQSTLRQNQVKSKALSVKIPIVKAARPKETLSGKTSISKFANDEVEETKSSLPYNNKIDFKKGGIKYQIKVGLNESALKNSKLELLPSISDESIETIVSKRPCNKVRLFPIATELEEDIVQATLGMEDIPQPSPLNATVVELYQDQETYLKAKPEHGIQKVEMLDKEMLTVKANPRQKKVHKNEAVKKVENKTTKRMSVKEVNCENPKEKELRPQRKKSIVKDVPNENRKGKSLVMKNAGEKVNRADYEFSLSSSSKLDIISEPLEYEEQKSCIPVNKLSNLAKTEAKRPQQLISQKANLSHQQEALNHVKKDRSGIQSTQHKPIIKSQSFQSHAKPNSITKLRQNMSKIINSPIIDPSKNKGTCKMSGSGDGFISNFCRDNNTYEVDTKIIELTEAKGISSSVHQPISAPKDRGCKVPPIYADWEPPEPMQKQLERYATHNAVKTHKDQAKAKQPRSRNATPGKLLPQRENMPQPKVTMPLSANEKTRKREKASSSDDKSAVKLPPLKVQPKKYLLSGSTYGRKSING</sequence>
<evidence type="ECO:0000256" key="2">
    <source>
        <dbReference type="SAM" id="MobiDB-lite"/>
    </source>
</evidence>
<evidence type="ECO:0000313" key="3">
    <source>
        <dbReference type="EMBL" id="KAL3860442.1"/>
    </source>
</evidence>
<feature type="region of interest" description="Disordered" evidence="2">
    <location>
        <begin position="1595"/>
        <end position="1614"/>
    </location>
</feature>
<feature type="region of interest" description="Disordered" evidence="2">
    <location>
        <begin position="932"/>
        <end position="974"/>
    </location>
</feature>
<feature type="compositionally biased region" description="Basic and acidic residues" evidence="2">
    <location>
        <begin position="954"/>
        <end position="967"/>
    </location>
</feature>
<proteinExistence type="predicted"/>
<keyword evidence="1" id="KW-0175">Coiled coil</keyword>
<name>A0ABD3VFV0_SINWO</name>
<reference evidence="3 4" key="1">
    <citation type="submission" date="2024-11" db="EMBL/GenBank/DDBJ databases">
        <title>Chromosome-level genome assembly of the freshwater bivalve Anodonta woodiana.</title>
        <authorList>
            <person name="Chen X."/>
        </authorList>
    </citation>
    <scope>NUCLEOTIDE SEQUENCE [LARGE SCALE GENOMIC DNA]</scope>
    <source>
        <strain evidence="3">MN2024</strain>
        <tissue evidence="3">Gills</tissue>
    </source>
</reference>
<feature type="coiled-coil region" evidence="1">
    <location>
        <begin position="1154"/>
        <end position="1202"/>
    </location>
</feature>
<feature type="compositionally biased region" description="Polar residues" evidence="2">
    <location>
        <begin position="1916"/>
        <end position="1927"/>
    </location>
</feature>
<feature type="region of interest" description="Disordered" evidence="2">
    <location>
        <begin position="1841"/>
        <end position="1927"/>
    </location>
</feature>
<feature type="compositionally biased region" description="Low complexity" evidence="2">
    <location>
        <begin position="1902"/>
        <end position="1915"/>
    </location>
</feature>
<gene>
    <name evidence="3" type="ORF">ACJMK2_010565</name>
</gene>